<sequence length="310" mass="34298">MNIATCEDNSGFTLVPDMNGFSVYVDGYTLDLLDSESASLNESGNARTYRECLAHATSEARIRLASRTVDDAPFLNALRKVPFKISNGPTGDGSPEHEAVHFAYSGRCARGCVYSHLPERLIRDIADSPDLFMHEYAHVLHLATESSAQSSAQAESYSKFMSDERPRLETSYTQPYIPGSCCFWYAAANKYEFFAVTTQAFFLEGSEGRWDWPKSSALLQTESPAAFEVAVDYWGISEDDLLAAMGECTIPWFETLSEEQAIAIAAGIFALVIITGAFACYYFSICNKCCKRVEPNRGRGTMVGKENELL</sequence>
<feature type="transmembrane region" description="Helical" evidence="1">
    <location>
        <begin position="261"/>
        <end position="283"/>
    </location>
</feature>
<proteinExistence type="predicted"/>
<dbReference type="GO" id="GO:0008237">
    <property type="term" value="F:metallopeptidase activity"/>
    <property type="evidence" value="ECO:0007669"/>
    <property type="project" value="InterPro"/>
</dbReference>
<evidence type="ECO:0000313" key="3">
    <source>
        <dbReference type="Proteomes" id="UP001165082"/>
    </source>
</evidence>
<dbReference type="Gene3D" id="3.40.390.10">
    <property type="entry name" value="Collagenase (Catalytic Domain)"/>
    <property type="match status" value="1"/>
</dbReference>
<dbReference type="AlphaFoldDB" id="A0A9W7L2K1"/>
<reference evidence="2" key="1">
    <citation type="submission" date="2022-07" db="EMBL/GenBank/DDBJ databases">
        <title>Genome analysis of Parmales, a sister group of diatoms, reveals the evolutionary specialization of diatoms from phago-mixotrophs to photoautotrophs.</title>
        <authorList>
            <person name="Ban H."/>
            <person name="Sato S."/>
            <person name="Yoshikawa S."/>
            <person name="Kazumasa Y."/>
            <person name="Nakamura Y."/>
            <person name="Ichinomiya M."/>
            <person name="Saitoh K."/>
            <person name="Sato N."/>
            <person name="Blanc-Mathieu R."/>
            <person name="Endo H."/>
            <person name="Kuwata A."/>
            <person name="Ogata H."/>
        </authorList>
    </citation>
    <scope>NUCLEOTIDE SEQUENCE</scope>
</reference>
<evidence type="ECO:0000313" key="2">
    <source>
        <dbReference type="EMBL" id="GMI25653.1"/>
    </source>
</evidence>
<keyword evidence="3" id="KW-1185">Reference proteome</keyword>
<gene>
    <name evidence="2" type="ORF">TrRE_jg935</name>
</gene>
<accession>A0A9W7L2K1</accession>
<dbReference type="InterPro" id="IPR010384">
    <property type="entry name" value="MtfA_fam"/>
</dbReference>
<evidence type="ECO:0000256" key="1">
    <source>
        <dbReference type="SAM" id="Phobius"/>
    </source>
</evidence>
<dbReference type="InterPro" id="IPR024079">
    <property type="entry name" value="MetalloPept_cat_dom_sf"/>
</dbReference>
<name>A0A9W7L2K1_9STRA</name>
<organism evidence="2 3">
    <name type="scientific">Triparma retinervis</name>
    <dbReference type="NCBI Taxonomy" id="2557542"/>
    <lineage>
        <taxon>Eukaryota</taxon>
        <taxon>Sar</taxon>
        <taxon>Stramenopiles</taxon>
        <taxon>Ochrophyta</taxon>
        <taxon>Bolidophyceae</taxon>
        <taxon>Parmales</taxon>
        <taxon>Triparmaceae</taxon>
        <taxon>Triparma</taxon>
    </lineage>
</organism>
<keyword evidence="1" id="KW-0812">Transmembrane</keyword>
<dbReference type="EMBL" id="BRXZ01008395">
    <property type="protein sequence ID" value="GMI25653.1"/>
    <property type="molecule type" value="Genomic_DNA"/>
</dbReference>
<comment type="caution">
    <text evidence="2">The sequence shown here is derived from an EMBL/GenBank/DDBJ whole genome shotgun (WGS) entry which is preliminary data.</text>
</comment>
<keyword evidence="1" id="KW-0472">Membrane</keyword>
<keyword evidence="1" id="KW-1133">Transmembrane helix</keyword>
<dbReference type="Pfam" id="PF06167">
    <property type="entry name" value="Peptidase_M90"/>
    <property type="match status" value="1"/>
</dbReference>
<protein>
    <submittedName>
        <fullName evidence="2">Uncharacterized protein</fullName>
    </submittedName>
</protein>
<dbReference type="OrthoDB" id="10336753at2759"/>
<dbReference type="SUPFAM" id="SSF55486">
    <property type="entry name" value="Metalloproteases ('zincins'), catalytic domain"/>
    <property type="match status" value="1"/>
</dbReference>
<dbReference type="Proteomes" id="UP001165082">
    <property type="component" value="Unassembled WGS sequence"/>
</dbReference>